<comment type="caution">
    <text evidence="3">The sequence shown here is derived from an EMBL/GenBank/DDBJ whole genome shotgun (WGS) entry which is preliminary data.</text>
</comment>
<organism evidence="3 4">
    <name type="scientific">Iodobacter arcticus</name>
    <dbReference type="NCBI Taxonomy" id="590593"/>
    <lineage>
        <taxon>Bacteria</taxon>
        <taxon>Pseudomonadati</taxon>
        <taxon>Pseudomonadota</taxon>
        <taxon>Betaproteobacteria</taxon>
        <taxon>Neisseriales</taxon>
        <taxon>Chitinibacteraceae</taxon>
        <taxon>Iodobacter</taxon>
    </lineage>
</organism>
<protein>
    <submittedName>
        <fullName evidence="3">RHS repeat-associated core domain-containing protein</fullName>
    </submittedName>
</protein>
<proteinExistence type="predicted"/>
<sequence length="1003" mass="113628">MLRMLKDRAGNTLALSYDAAGLLQQIDLSSGSSAKFERNAAGKISRISTPPSKELPAGRVLAEYSYNEHGDLISAKDEHGNQRDYQYKNHLITRYTDRTGRGVNLEWDGSSATSKAIREFADDGSNEIRLSWHDDLRLTTVRNAHGDETLYYFDALGYTYRIIYPDNSEEWLFRDDYKNLVKHVYPDGSSDRYEYDANDNLLLHIRPDDSTVQMAYDDKDQLIRITDPLGNIWLREYDDKGNLLKEIDPKQYATSYSYNPQGLPTAIKDAKGGTKKLAYLPNGQLASFTDCSGSCTEWHYDANGRLLETQDAAGNLTQYRYGKDGRLEAVKQADGTEAKLQFDAEGRLLSHTDALGRSTRYGYDKAGRIHSRIDAMGQELAYRYDKLGRLTTLQNENSAQYRFSYDPVGRLTEENSFDNKATRYHYAEACGQLLEVNEAGQLTQLNYDAAGRLAQRKTGSSKESFRYDPAGRLAIAKNRFSQVAFNFDEVGDLTREEHHYQLFGQSQTHIWQHEYDELGNRIASIRPDGQRTDWLVYGSGHVHGMLWNKQEITSFERDKLHRETGRKLANQLQGHTQYDPMGRMLQQTLSGKTSSNRSYQYDPVGQLLGIKDSRKGESQYRYDPVGRLLAANTPKHQETFAFDPASNLLDSAGKAENTLPSQTPRILDNLLKQYAGTHFKYDARGNLTEKQRGEQITKLSWDGFNRLSEVQTAEGATQYYYDAFGRRIGKENVQGQTAFIWDGDVIALEKTAEHTRHYLFEPNSFVPLAQIVEKGKSSHTAYYHVDHLGTPQTLSDENGDVAWSAEYKAWGEAKTIISEAAKTAGINNPLRFQGQYADEESGLHYNRYRYYDPEIGRFISSDPIKLTGGSNLHQYAPNPISWLDPLGLARIKNAVEGDRRHQEFNEKIKAENPNAKIQSECYLRDKNGKSVKDPITDERRRVDTAVIENGKAKTYEVTSTSADKQEQLAKEGRIMGNGGNYIRDRSTGELIPTSGLSEIVRLP</sequence>
<dbReference type="Proteomes" id="UP001596473">
    <property type="component" value="Unassembled WGS sequence"/>
</dbReference>
<dbReference type="Gene3D" id="2.180.10.10">
    <property type="entry name" value="RHS repeat-associated core"/>
    <property type="match status" value="2"/>
</dbReference>
<dbReference type="InterPro" id="IPR031325">
    <property type="entry name" value="RHS_repeat"/>
</dbReference>
<dbReference type="InterPro" id="IPR022385">
    <property type="entry name" value="Rhs_assc_core"/>
</dbReference>
<dbReference type="EMBL" id="JBHTBQ010000044">
    <property type="protein sequence ID" value="MFC7422135.1"/>
    <property type="molecule type" value="Genomic_DNA"/>
</dbReference>
<feature type="domain" description="Teneurin-like YD-shell" evidence="2">
    <location>
        <begin position="296"/>
        <end position="428"/>
    </location>
</feature>
<keyword evidence="4" id="KW-1185">Reference proteome</keyword>
<evidence type="ECO:0000313" key="4">
    <source>
        <dbReference type="Proteomes" id="UP001596473"/>
    </source>
</evidence>
<dbReference type="PANTHER" id="PTHR32305">
    <property type="match status" value="1"/>
</dbReference>
<evidence type="ECO:0000256" key="1">
    <source>
        <dbReference type="ARBA" id="ARBA00022737"/>
    </source>
</evidence>
<dbReference type="PANTHER" id="PTHR32305:SF15">
    <property type="entry name" value="PROTEIN RHSA-RELATED"/>
    <property type="match status" value="1"/>
</dbReference>
<dbReference type="Pfam" id="PF05593">
    <property type="entry name" value="RHS_repeat"/>
    <property type="match status" value="1"/>
</dbReference>
<keyword evidence="1" id="KW-0677">Repeat</keyword>
<dbReference type="NCBIfam" id="TIGR01643">
    <property type="entry name" value="YD_repeat_2x"/>
    <property type="match status" value="9"/>
</dbReference>
<evidence type="ECO:0000259" key="2">
    <source>
        <dbReference type="Pfam" id="PF25023"/>
    </source>
</evidence>
<name>A0ABW2R4A6_9NEIS</name>
<evidence type="ECO:0000313" key="3">
    <source>
        <dbReference type="EMBL" id="MFC7422135.1"/>
    </source>
</evidence>
<dbReference type="Pfam" id="PF25023">
    <property type="entry name" value="TEN_YD-shell"/>
    <property type="match status" value="2"/>
</dbReference>
<dbReference type="InterPro" id="IPR050708">
    <property type="entry name" value="T6SS_VgrG/RHS"/>
</dbReference>
<feature type="domain" description="Teneurin-like YD-shell" evidence="2">
    <location>
        <begin position="572"/>
        <end position="862"/>
    </location>
</feature>
<dbReference type="RefSeq" id="WP_380189983.1">
    <property type="nucleotide sequence ID" value="NZ_JBHTBQ010000044.1"/>
</dbReference>
<dbReference type="InterPro" id="IPR006530">
    <property type="entry name" value="YD"/>
</dbReference>
<dbReference type="InterPro" id="IPR056823">
    <property type="entry name" value="TEN-like_YD-shell"/>
</dbReference>
<accession>A0ABW2R4A6</accession>
<gene>
    <name evidence="3" type="ORF">ACFQNF_19940</name>
</gene>
<dbReference type="SUPFAM" id="SSF63829">
    <property type="entry name" value="Calcium-dependent phosphotriesterase"/>
    <property type="match status" value="1"/>
</dbReference>
<reference evidence="4" key="1">
    <citation type="journal article" date="2019" name="Int. J. Syst. Evol. Microbiol.">
        <title>The Global Catalogue of Microorganisms (GCM) 10K type strain sequencing project: providing services to taxonomists for standard genome sequencing and annotation.</title>
        <authorList>
            <consortium name="The Broad Institute Genomics Platform"/>
            <consortium name="The Broad Institute Genome Sequencing Center for Infectious Disease"/>
            <person name="Wu L."/>
            <person name="Ma J."/>
        </authorList>
    </citation>
    <scope>NUCLEOTIDE SEQUENCE [LARGE SCALE GENOMIC DNA]</scope>
    <source>
        <strain evidence="4">CCUG 62945</strain>
    </source>
</reference>
<dbReference type="NCBIfam" id="TIGR03696">
    <property type="entry name" value="Rhs_assc_core"/>
    <property type="match status" value="1"/>
</dbReference>